<dbReference type="OrthoDB" id="3543113at2759"/>
<gene>
    <name evidence="1" type="ORF">OE88DRAFT_1661789</name>
</gene>
<keyword evidence="2" id="KW-1185">Reference proteome</keyword>
<dbReference type="SUPFAM" id="SSF52047">
    <property type="entry name" value="RNI-like"/>
    <property type="match status" value="1"/>
</dbReference>
<name>A0A5C3N280_9AGAM</name>
<dbReference type="AlphaFoldDB" id="A0A5C3N280"/>
<organism evidence="1 2">
    <name type="scientific">Heliocybe sulcata</name>
    <dbReference type="NCBI Taxonomy" id="5364"/>
    <lineage>
        <taxon>Eukaryota</taxon>
        <taxon>Fungi</taxon>
        <taxon>Dikarya</taxon>
        <taxon>Basidiomycota</taxon>
        <taxon>Agaricomycotina</taxon>
        <taxon>Agaricomycetes</taxon>
        <taxon>Gloeophyllales</taxon>
        <taxon>Gloeophyllaceae</taxon>
        <taxon>Heliocybe</taxon>
    </lineage>
</organism>
<evidence type="ECO:0008006" key="3">
    <source>
        <dbReference type="Google" id="ProtNLM"/>
    </source>
</evidence>
<dbReference type="EMBL" id="ML213514">
    <property type="protein sequence ID" value="TFK50178.1"/>
    <property type="molecule type" value="Genomic_DNA"/>
</dbReference>
<evidence type="ECO:0000313" key="1">
    <source>
        <dbReference type="EMBL" id="TFK50178.1"/>
    </source>
</evidence>
<accession>A0A5C3N280</accession>
<dbReference type="Gene3D" id="3.80.10.10">
    <property type="entry name" value="Ribonuclease Inhibitor"/>
    <property type="match status" value="1"/>
</dbReference>
<proteinExistence type="predicted"/>
<reference evidence="1 2" key="1">
    <citation type="journal article" date="2019" name="Nat. Ecol. Evol.">
        <title>Megaphylogeny resolves global patterns of mushroom evolution.</title>
        <authorList>
            <person name="Varga T."/>
            <person name="Krizsan K."/>
            <person name="Foldi C."/>
            <person name="Dima B."/>
            <person name="Sanchez-Garcia M."/>
            <person name="Sanchez-Ramirez S."/>
            <person name="Szollosi G.J."/>
            <person name="Szarkandi J.G."/>
            <person name="Papp V."/>
            <person name="Albert L."/>
            <person name="Andreopoulos W."/>
            <person name="Angelini C."/>
            <person name="Antonin V."/>
            <person name="Barry K.W."/>
            <person name="Bougher N.L."/>
            <person name="Buchanan P."/>
            <person name="Buyck B."/>
            <person name="Bense V."/>
            <person name="Catcheside P."/>
            <person name="Chovatia M."/>
            <person name="Cooper J."/>
            <person name="Damon W."/>
            <person name="Desjardin D."/>
            <person name="Finy P."/>
            <person name="Geml J."/>
            <person name="Haridas S."/>
            <person name="Hughes K."/>
            <person name="Justo A."/>
            <person name="Karasinski D."/>
            <person name="Kautmanova I."/>
            <person name="Kiss B."/>
            <person name="Kocsube S."/>
            <person name="Kotiranta H."/>
            <person name="LaButti K.M."/>
            <person name="Lechner B.E."/>
            <person name="Liimatainen K."/>
            <person name="Lipzen A."/>
            <person name="Lukacs Z."/>
            <person name="Mihaltcheva S."/>
            <person name="Morgado L.N."/>
            <person name="Niskanen T."/>
            <person name="Noordeloos M.E."/>
            <person name="Ohm R.A."/>
            <person name="Ortiz-Santana B."/>
            <person name="Ovrebo C."/>
            <person name="Racz N."/>
            <person name="Riley R."/>
            <person name="Savchenko A."/>
            <person name="Shiryaev A."/>
            <person name="Soop K."/>
            <person name="Spirin V."/>
            <person name="Szebenyi C."/>
            <person name="Tomsovsky M."/>
            <person name="Tulloss R.E."/>
            <person name="Uehling J."/>
            <person name="Grigoriev I.V."/>
            <person name="Vagvolgyi C."/>
            <person name="Papp T."/>
            <person name="Martin F.M."/>
            <person name="Miettinen O."/>
            <person name="Hibbett D.S."/>
            <person name="Nagy L.G."/>
        </authorList>
    </citation>
    <scope>NUCLEOTIDE SEQUENCE [LARGE SCALE GENOMIC DNA]</scope>
    <source>
        <strain evidence="1 2">OMC1185</strain>
    </source>
</reference>
<protein>
    <recommendedName>
        <fullName evidence="3">F-box domain-containing protein</fullName>
    </recommendedName>
</protein>
<dbReference type="Proteomes" id="UP000305948">
    <property type="component" value="Unassembled WGS sequence"/>
</dbReference>
<dbReference type="InterPro" id="IPR032675">
    <property type="entry name" value="LRR_dom_sf"/>
</dbReference>
<sequence>MHQCLTIAEVLDHIFAHIPVSGNRVSLATVCHAFSEPALKILWRDVSLWTLVVHTIPTSILDVSEITMSRENGSTTVECVARLIRPPRPEEMDRLVYYASFVRSLKVCGSYRKGKYMYPMKLDPSIFDALSFLQRPTLPSLRCLSISYLPGWMCGYIDIFLVPDIRRLVFSMPANDQTCIPLMAQIRRSCEHVEALELRNLSHSQEEFQRVHEFIGSFGHIRQLDYMHIYPDDALLHMLAGIPTLEDLKLSLSALGLDMPILGLQLRHARCFQFLKMLEVTSPKLSYIEPLLSMVQSAPLEHLALKCTVLKLTSPSVNVSDTLLTRVTLSRLEQLHIQSTDFLEDSLSTVSATCSPSSLKCLDIEHTYDATGPAIPVDSMIRPLLAFHRIEHLRLTSRKTFKISDKTLEEFALSWPHLKCVYIVTGTDRNASSITFKGIANLAFHCPYLEHITLPVNVTRAPTIEELGCQNAHGNSSVKELDFRSSPLPVECIEEVASVLRHVFPAFQTISIGPSIFEIY</sequence>
<evidence type="ECO:0000313" key="2">
    <source>
        <dbReference type="Proteomes" id="UP000305948"/>
    </source>
</evidence>